<name>A0A382J7U2_9ZZZZ</name>
<dbReference type="PANTHER" id="PTHR37422:SF13">
    <property type="entry name" value="LIPOPOLYSACCHARIDE BIOSYNTHESIS PROTEIN PA4999-RELATED"/>
    <property type="match status" value="1"/>
</dbReference>
<feature type="transmembrane region" description="Helical" evidence="1">
    <location>
        <begin position="202"/>
        <end position="219"/>
    </location>
</feature>
<dbReference type="EMBL" id="UINC01072477">
    <property type="protein sequence ID" value="SVC08140.1"/>
    <property type="molecule type" value="Genomic_DNA"/>
</dbReference>
<feature type="transmembrane region" description="Helical" evidence="1">
    <location>
        <begin position="12"/>
        <end position="30"/>
    </location>
</feature>
<dbReference type="InterPro" id="IPR051533">
    <property type="entry name" value="WaaL-like"/>
</dbReference>
<reference evidence="2" key="1">
    <citation type="submission" date="2018-05" db="EMBL/GenBank/DDBJ databases">
        <authorList>
            <person name="Lanie J.A."/>
            <person name="Ng W.-L."/>
            <person name="Kazmierczak K.M."/>
            <person name="Andrzejewski T.M."/>
            <person name="Davidsen T.M."/>
            <person name="Wayne K.J."/>
            <person name="Tettelin H."/>
            <person name="Glass J.I."/>
            <person name="Rusch D."/>
            <person name="Podicherti R."/>
            <person name="Tsui H.-C.T."/>
            <person name="Winkler M.E."/>
        </authorList>
    </citation>
    <scope>NUCLEOTIDE SEQUENCE</scope>
</reference>
<sequence length="308" mass="34745">MNKIIPDLNPKNLFKAVFAGYFLLVMHYYLPNMGGYGLYLPYNVIGWMFIATLIGLGFWQISKTGFITLSKTQILFSIGFLFCLLPLAYSINEISYRTTSRVMFLAGGLAFYTALVQFRFNQSERFTLFYIILGAIMMQSLLGVVQYYGLGSENHFLLMKKTLPYGSFQQKNVMTTFMATGMGIGLFLIGKDQGLISSKLKRWLVFLPSFTGSIVIMAIKSKAGYLGLFIVFLFILPSVSIREKLYQRWFIILFSGILIGWFSPNIYDAFQSPDMPSGTLGQGNKSSAKEPDLQTGLYTRDLDSQIAT</sequence>
<evidence type="ECO:0008006" key="3">
    <source>
        <dbReference type="Google" id="ProtNLM"/>
    </source>
</evidence>
<keyword evidence="1" id="KW-0812">Transmembrane</keyword>
<feature type="non-terminal residue" evidence="2">
    <location>
        <position position="308"/>
    </location>
</feature>
<feature type="transmembrane region" description="Helical" evidence="1">
    <location>
        <begin position="74"/>
        <end position="92"/>
    </location>
</feature>
<feature type="transmembrane region" description="Helical" evidence="1">
    <location>
        <begin position="225"/>
        <end position="242"/>
    </location>
</feature>
<accession>A0A382J7U2</accession>
<evidence type="ECO:0000313" key="2">
    <source>
        <dbReference type="EMBL" id="SVC08140.1"/>
    </source>
</evidence>
<keyword evidence="1" id="KW-0472">Membrane</keyword>
<dbReference type="PANTHER" id="PTHR37422">
    <property type="entry name" value="TEICHURONIC ACID BIOSYNTHESIS PROTEIN TUAE"/>
    <property type="match status" value="1"/>
</dbReference>
<feature type="transmembrane region" description="Helical" evidence="1">
    <location>
        <begin position="128"/>
        <end position="150"/>
    </location>
</feature>
<evidence type="ECO:0000256" key="1">
    <source>
        <dbReference type="SAM" id="Phobius"/>
    </source>
</evidence>
<proteinExistence type="predicted"/>
<feature type="transmembrane region" description="Helical" evidence="1">
    <location>
        <begin position="42"/>
        <end position="62"/>
    </location>
</feature>
<feature type="transmembrane region" description="Helical" evidence="1">
    <location>
        <begin position="170"/>
        <end position="190"/>
    </location>
</feature>
<feature type="transmembrane region" description="Helical" evidence="1">
    <location>
        <begin position="249"/>
        <end position="267"/>
    </location>
</feature>
<protein>
    <recommendedName>
        <fullName evidence="3">O-antigen ligase domain-containing protein</fullName>
    </recommendedName>
</protein>
<feature type="transmembrane region" description="Helical" evidence="1">
    <location>
        <begin position="98"/>
        <end position="116"/>
    </location>
</feature>
<gene>
    <name evidence="2" type="ORF">METZ01_LOCUS260994</name>
</gene>
<organism evidence="2">
    <name type="scientific">marine metagenome</name>
    <dbReference type="NCBI Taxonomy" id="408172"/>
    <lineage>
        <taxon>unclassified sequences</taxon>
        <taxon>metagenomes</taxon>
        <taxon>ecological metagenomes</taxon>
    </lineage>
</organism>
<dbReference type="AlphaFoldDB" id="A0A382J7U2"/>
<keyword evidence="1" id="KW-1133">Transmembrane helix</keyword>